<dbReference type="RefSeq" id="WP_317065371.1">
    <property type="nucleotide sequence ID" value="NZ_WBKO01000002.1"/>
</dbReference>
<organism evidence="11 12">
    <name type="scientific">Methanoculleus caldifontis</name>
    <dbReference type="NCBI Taxonomy" id="2651577"/>
    <lineage>
        <taxon>Archaea</taxon>
        <taxon>Methanobacteriati</taxon>
        <taxon>Methanobacteriota</taxon>
        <taxon>Stenosarchaea group</taxon>
        <taxon>Methanomicrobia</taxon>
        <taxon>Methanomicrobiales</taxon>
        <taxon>Methanomicrobiaceae</taxon>
        <taxon>Methanoculleus</taxon>
    </lineage>
</organism>
<evidence type="ECO:0000256" key="2">
    <source>
        <dbReference type="ARBA" id="ARBA00004496"/>
    </source>
</evidence>
<dbReference type="EC" id="5.2.1.8" evidence="9"/>
<keyword evidence="12" id="KW-1185">Reference proteome</keyword>
<evidence type="ECO:0000259" key="10">
    <source>
        <dbReference type="PROSITE" id="PS50059"/>
    </source>
</evidence>
<comment type="catalytic activity">
    <reaction evidence="1 8 9">
        <text>[protein]-peptidylproline (omega=180) = [protein]-peptidylproline (omega=0)</text>
        <dbReference type="Rhea" id="RHEA:16237"/>
        <dbReference type="Rhea" id="RHEA-COMP:10747"/>
        <dbReference type="Rhea" id="RHEA-COMP:10748"/>
        <dbReference type="ChEBI" id="CHEBI:83833"/>
        <dbReference type="ChEBI" id="CHEBI:83834"/>
        <dbReference type="EC" id="5.2.1.8"/>
    </reaction>
</comment>
<dbReference type="GO" id="GO:0016853">
    <property type="term" value="F:isomerase activity"/>
    <property type="evidence" value="ECO:0007669"/>
    <property type="project" value="UniProtKB-KW"/>
</dbReference>
<evidence type="ECO:0000256" key="1">
    <source>
        <dbReference type="ARBA" id="ARBA00000971"/>
    </source>
</evidence>
<evidence type="ECO:0000256" key="9">
    <source>
        <dbReference type="RuleBase" id="RU003915"/>
    </source>
</evidence>
<evidence type="ECO:0000256" key="8">
    <source>
        <dbReference type="PROSITE-ProRule" id="PRU00277"/>
    </source>
</evidence>
<name>A0ABU3X2L7_9EURY</name>
<evidence type="ECO:0000256" key="6">
    <source>
        <dbReference type="ARBA" id="ARBA00023186"/>
    </source>
</evidence>
<proteinExistence type="inferred from homology"/>
<accession>A0ABU3X2L7</accession>
<comment type="subcellular location">
    <subcellularLocation>
        <location evidence="2">Cytoplasm</location>
    </subcellularLocation>
</comment>
<dbReference type="InterPro" id="IPR001179">
    <property type="entry name" value="PPIase_FKBP_dom"/>
</dbReference>
<evidence type="ECO:0000256" key="4">
    <source>
        <dbReference type="ARBA" id="ARBA00022490"/>
    </source>
</evidence>
<comment type="similarity">
    <text evidence="3 9">Belongs to the FKBP-type PPIase family.</text>
</comment>
<dbReference type="PROSITE" id="PS51257">
    <property type="entry name" value="PROKAR_LIPOPROTEIN"/>
    <property type="match status" value="1"/>
</dbReference>
<gene>
    <name evidence="11" type="ORF">F8E02_09910</name>
</gene>
<evidence type="ECO:0000256" key="7">
    <source>
        <dbReference type="ARBA" id="ARBA00023235"/>
    </source>
</evidence>
<protein>
    <recommendedName>
        <fullName evidence="9">Peptidyl-prolyl cis-trans isomerase</fullName>
        <ecNumber evidence="9">5.2.1.8</ecNumber>
    </recommendedName>
</protein>
<dbReference type="PANTHER" id="PTHR47861">
    <property type="entry name" value="FKBP-TYPE PEPTIDYL-PROLYL CIS-TRANS ISOMERASE SLYD"/>
    <property type="match status" value="1"/>
</dbReference>
<dbReference type="EMBL" id="WBKO01000002">
    <property type="protein sequence ID" value="MDV2482307.1"/>
    <property type="molecule type" value="Genomic_DNA"/>
</dbReference>
<dbReference type="PROSITE" id="PS50059">
    <property type="entry name" value="FKBP_PPIASE"/>
    <property type="match status" value="1"/>
</dbReference>
<evidence type="ECO:0000256" key="5">
    <source>
        <dbReference type="ARBA" id="ARBA00023110"/>
    </source>
</evidence>
<dbReference type="InterPro" id="IPR046357">
    <property type="entry name" value="PPIase_dom_sf"/>
</dbReference>
<evidence type="ECO:0000313" key="12">
    <source>
        <dbReference type="Proteomes" id="UP001281203"/>
    </source>
</evidence>
<comment type="caution">
    <text evidence="11">The sequence shown here is derived from an EMBL/GenBank/DDBJ whole genome shotgun (WGS) entry which is preliminary data.</text>
</comment>
<evidence type="ECO:0000313" key="11">
    <source>
        <dbReference type="EMBL" id="MDV2482307.1"/>
    </source>
</evidence>
<keyword evidence="7 8" id="KW-0413">Isomerase</keyword>
<sequence>MRRAYGLLLAGILALLVAGSGCTASDDAAVVKTGDRVKVHYTGTLANGTVFDSSDGGEPLRFTVGTRAVIVGFDEGVVGMRVGETKTLHIPVDRAYGPHREDLVFAIDSAGVPDSESLAVGQQVWMTLADGRVLPATVAAVSADTITVDMNHRLAGEDLTFTVTLVEIEE</sequence>
<keyword evidence="4" id="KW-0963">Cytoplasm</keyword>
<evidence type="ECO:0000256" key="3">
    <source>
        <dbReference type="ARBA" id="ARBA00006577"/>
    </source>
</evidence>
<dbReference type="Gene3D" id="3.10.50.40">
    <property type="match status" value="1"/>
</dbReference>
<keyword evidence="5 8" id="KW-0697">Rotamase</keyword>
<dbReference type="SUPFAM" id="SSF54534">
    <property type="entry name" value="FKBP-like"/>
    <property type="match status" value="1"/>
</dbReference>
<dbReference type="Pfam" id="PF00254">
    <property type="entry name" value="FKBP_C"/>
    <property type="match status" value="1"/>
</dbReference>
<keyword evidence="6" id="KW-0143">Chaperone</keyword>
<dbReference type="PANTHER" id="PTHR47861:SF3">
    <property type="entry name" value="FKBP-TYPE PEPTIDYL-PROLYL CIS-TRANS ISOMERASE SLYD"/>
    <property type="match status" value="1"/>
</dbReference>
<dbReference type="Proteomes" id="UP001281203">
    <property type="component" value="Unassembled WGS sequence"/>
</dbReference>
<reference evidence="11 12" key="1">
    <citation type="submission" date="2019-10" db="EMBL/GenBank/DDBJ databases">
        <title>Isolation and characterization of Methanoculleus sp. Wushi-C6 from a hot spring well.</title>
        <authorList>
            <person name="Chen S.-C."/>
            <person name="Lan Z.-H."/>
            <person name="You Y.-T."/>
            <person name="Lai M.-C."/>
        </authorList>
    </citation>
    <scope>NUCLEOTIDE SEQUENCE [LARGE SCALE GENOMIC DNA]</scope>
    <source>
        <strain evidence="11 12">Wushi-C6</strain>
    </source>
</reference>
<feature type="domain" description="PPIase FKBP-type" evidence="10">
    <location>
        <begin position="34"/>
        <end position="118"/>
    </location>
</feature>